<dbReference type="InterPro" id="IPR003297">
    <property type="entry name" value="IL-1RA/IL-36"/>
</dbReference>
<dbReference type="GeneID" id="110305651"/>
<evidence type="ECO:0000256" key="5">
    <source>
        <dbReference type="ARBA" id="ARBA00022525"/>
    </source>
</evidence>
<evidence type="ECO:0000313" key="7">
    <source>
        <dbReference type="Proteomes" id="UP000515126"/>
    </source>
</evidence>
<dbReference type="GO" id="GO:0005149">
    <property type="term" value="F:interleukin-1 receptor binding"/>
    <property type="evidence" value="ECO:0007669"/>
    <property type="project" value="UniProtKB-UniRule"/>
</dbReference>
<dbReference type="GO" id="GO:0071222">
    <property type="term" value="P:cellular response to lipopolysaccharide"/>
    <property type="evidence" value="ECO:0007669"/>
    <property type="project" value="TreeGrafter"/>
</dbReference>
<dbReference type="GO" id="GO:0032755">
    <property type="term" value="P:positive regulation of interleukin-6 production"/>
    <property type="evidence" value="ECO:0007669"/>
    <property type="project" value="Ensembl"/>
</dbReference>
<dbReference type="FunFam" id="2.80.10.50:FF:000013">
    <property type="entry name" value="Interleukin-1"/>
    <property type="match status" value="1"/>
</dbReference>
<dbReference type="Pfam" id="PF00340">
    <property type="entry name" value="IL1"/>
    <property type="match status" value="1"/>
</dbReference>
<dbReference type="InterPro" id="IPR000975">
    <property type="entry name" value="IL-1_fam"/>
</dbReference>
<dbReference type="GO" id="GO:0019221">
    <property type="term" value="P:cytokine-mediated signaling pathway"/>
    <property type="evidence" value="ECO:0007669"/>
    <property type="project" value="TreeGrafter"/>
</dbReference>
<evidence type="ECO:0000256" key="4">
    <source>
        <dbReference type="ARBA" id="ARBA00022490"/>
    </source>
</evidence>
<dbReference type="SUPFAM" id="SSF50353">
    <property type="entry name" value="Cytokine"/>
    <property type="match status" value="1"/>
</dbReference>
<keyword evidence="7" id="KW-1185">Reference proteome</keyword>
<gene>
    <name evidence="8" type="primary">LOC110305651</name>
</gene>
<dbReference type="Proteomes" id="UP000515126">
    <property type="component" value="Chromosome 2"/>
</dbReference>
<dbReference type="PANTHER" id="PTHR10078:SF25">
    <property type="entry name" value="INTERLEUKIN-36 ALPHA"/>
    <property type="match status" value="1"/>
</dbReference>
<evidence type="ECO:0000256" key="1">
    <source>
        <dbReference type="ARBA" id="ARBA00004496"/>
    </source>
</evidence>
<sequence length="160" mass="17999">MNKENELKAATPSLRHIQDLSSRVWILENNILTAVPRKEQTVPVTITLLPCQYLDTLEKNRGDPTYMGVQRPTSCLFCTKDGEQPVLQLGEGNIMEMYNKKEPVKASLFYHKKSGTTSTFESAAFPGWFIAVCSKGSCPLILTQELGEIFITDFEMIVVH</sequence>
<dbReference type="PRINTS" id="PR01360">
    <property type="entry name" value="INTRLEUKIN1X"/>
</dbReference>
<protein>
    <recommendedName>
        <fullName evidence="6">Interleukin-1</fullName>
    </recommendedName>
</protein>
<dbReference type="SMART" id="SM00125">
    <property type="entry name" value="IL1"/>
    <property type="match status" value="1"/>
</dbReference>
<dbReference type="CDD" id="cd23300">
    <property type="entry name" value="beta-trefoil_IL36"/>
    <property type="match status" value="1"/>
</dbReference>
<accession>A0A6P5QQL9</accession>
<comment type="subcellular location">
    <subcellularLocation>
        <location evidence="1">Cytoplasm</location>
    </subcellularLocation>
    <subcellularLocation>
        <location evidence="2 6">Secreted</location>
    </subcellularLocation>
</comment>
<dbReference type="GO" id="GO:0005125">
    <property type="term" value="F:cytokine activity"/>
    <property type="evidence" value="ECO:0007669"/>
    <property type="project" value="UniProtKB-UniRule"/>
</dbReference>
<evidence type="ECO:0000313" key="8">
    <source>
        <dbReference type="RefSeq" id="XP_021033368.1"/>
    </source>
</evidence>
<dbReference type="PRINTS" id="PR00264">
    <property type="entry name" value="INTERLEUKIN1"/>
</dbReference>
<dbReference type="KEGG" id="mcal:110305651"/>
<dbReference type="GO" id="GO:0002437">
    <property type="term" value="P:inflammatory response to antigenic stimulus"/>
    <property type="evidence" value="ECO:0007669"/>
    <property type="project" value="TreeGrafter"/>
</dbReference>
<dbReference type="AlphaFoldDB" id="A0A6P5QQL9"/>
<evidence type="ECO:0000256" key="2">
    <source>
        <dbReference type="ARBA" id="ARBA00004613"/>
    </source>
</evidence>
<keyword evidence="4" id="KW-0963">Cytoplasm</keyword>
<dbReference type="Gene3D" id="2.80.10.50">
    <property type="match status" value="1"/>
</dbReference>
<dbReference type="GO" id="GO:0005615">
    <property type="term" value="C:extracellular space"/>
    <property type="evidence" value="ECO:0007669"/>
    <property type="project" value="Ensembl"/>
</dbReference>
<proteinExistence type="inferred from homology"/>
<dbReference type="GO" id="GO:0005737">
    <property type="term" value="C:cytoplasm"/>
    <property type="evidence" value="ECO:0007669"/>
    <property type="project" value="UniProtKB-SubCell"/>
</dbReference>
<name>A0A6P5QQL9_MUSCR</name>
<dbReference type="InterPro" id="IPR008996">
    <property type="entry name" value="IL1/FGF"/>
</dbReference>
<evidence type="ECO:0000256" key="6">
    <source>
        <dbReference type="RuleBase" id="RU003753"/>
    </source>
</evidence>
<comment type="similarity">
    <text evidence="3 6">Belongs to the IL-1 family.</text>
</comment>
<dbReference type="RefSeq" id="XP_021033368.1">
    <property type="nucleotide sequence ID" value="XM_021177709.1"/>
</dbReference>
<keyword evidence="5 6" id="KW-0964">Secreted</keyword>
<dbReference type="PANTHER" id="PTHR10078">
    <property type="entry name" value="INTERLEUKIN-1 FAMILY MEMBER"/>
    <property type="match status" value="1"/>
</dbReference>
<evidence type="ECO:0000256" key="3">
    <source>
        <dbReference type="ARBA" id="ARBA00010448"/>
    </source>
</evidence>
<reference evidence="8" key="1">
    <citation type="submission" date="2025-08" db="UniProtKB">
        <authorList>
            <consortium name="RefSeq"/>
        </authorList>
    </citation>
    <scope>IDENTIFICATION</scope>
</reference>
<organism evidence="7 8">
    <name type="scientific">Mus caroli</name>
    <name type="common">Ryukyu mouse</name>
    <name type="synonym">Ricefield mouse</name>
    <dbReference type="NCBI Taxonomy" id="10089"/>
    <lineage>
        <taxon>Eukaryota</taxon>
        <taxon>Metazoa</taxon>
        <taxon>Chordata</taxon>
        <taxon>Craniata</taxon>
        <taxon>Vertebrata</taxon>
        <taxon>Euteleostomi</taxon>
        <taxon>Mammalia</taxon>
        <taxon>Eutheria</taxon>
        <taxon>Euarchontoglires</taxon>
        <taxon>Glires</taxon>
        <taxon>Rodentia</taxon>
        <taxon>Myomorpha</taxon>
        <taxon>Muroidea</taxon>
        <taxon>Muridae</taxon>
        <taxon>Murinae</taxon>
        <taxon>Mus</taxon>
        <taxon>Mus</taxon>
    </lineage>
</organism>